<feature type="transmembrane region" description="Helical" evidence="1">
    <location>
        <begin position="38"/>
        <end position="57"/>
    </location>
</feature>
<dbReference type="OrthoDB" id="9941968at2"/>
<keyword evidence="1" id="KW-0472">Membrane</keyword>
<protein>
    <submittedName>
        <fullName evidence="2">Predicted membrane protein</fullName>
    </submittedName>
</protein>
<reference evidence="2 3" key="1">
    <citation type="journal article" date="2001" name="J. Bacteriol.">
        <title>Genome sequence and comparative analysis of the solvent-producing bacterium Clostridium acetobutylicum.</title>
        <authorList>
            <person name="Nolling J."/>
            <person name="Breton G."/>
            <person name="Omelchenko M.V."/>
            <person name="Makarova K.S."/>
            <person name="Zeng Q."/>
            <person name="Gibson R."/>
            <person name="Lee H.M."/>
            <person name="Dubois J."/>
            <person name="Qiu D."/>
            <person name="Hitti J."/>
            <person name="Wolf Y.I."/>
            <person name="Tatusov R.L."/>
            <person name="Sabathe F."/>
            <person name="Doucette-Stamm L."/>
            <person name="Soucaille P."/>
            <person name="Daly M.J."/>
            <person name="Bennett G.N."/>
            <person name="Koonin E.V."/>
            <person name="Smith D.R."/>
        </authorList>
    </citation>
    <scope>NUCLEOTIDE SEQUENCE [LARGE SCALE GENOMIC DNA]</scope>
    <source>
        <strain evidence="3">ATCC 824 / DSM 792 / JCM 1419 / LMG 5710 / VKM B-1787</strain>
    </source>
</reference>
<dbReference type="KEGG" id="cac:CA_C2511"/>
<dbReference type="PIR" id="F97209">
    <property type="entry name" value="F97209"/>
</dbReference>
<sequence>MFKKIINLISIIIITAYIFVTIYAFYCNVPFKEDFIGYSFVLIMYIVLFYMGKYSIVEALKLKKTPKNRRRSKYGVKTNFIVGIFSLTVGVMFGMASIMNIYDIRADVSEYSSGNIISDSIKVNNVILGNAHSGKGTNRTTTKIINEIDGTSIKSNKKLEFKNCSFYVSQILKGHVYKVKYLPTTHRILAIQSK</sequence>
<dbReference type="GeneID" id="44998987"/>
<evidence type="ECO:0000313" key="3">
    <source>
        <dbReference type="Proteomes" id="UP000000814"/>
    </source>
</evidence>
<keyword evidence="1" id="KW-1133">Transmembrane helix</keyword>
<dbReference type="AlphaFoldDB" id="Q97G58"/>
<proteinExistence type="predicted"/>
<gene>
    <name evidence="2" type="ordered locus">CA_C2511</name>
</gene>
<dbReference type="Proteomes" id="UP000000814">
    <property type="component" value="Chromosome"/>
</dbReference>
<accession>Q97G58</accession>
<evidence type="ECO:0000256" key="1">
    <source>
        <dbReference type="SAM" id="Phobius"/>
    </source>
</evidence>
<dbReference type="PATRIC" id="fig|272562.8.peg.2707"/>
<feature type="transmembrane region" description="Helical" evidence="1">
    <location>
        <begin position="5"/>
        <end position="26"/>
    </location>
</feature>
<dbReference type="HOGENOM" id="CLU_1400323_0_0_9"/>
<dbReference type="EMBL" id="AE001437">
    <property type="protein sequence ID" value="AAK80465.1"/>
    <property type="molecule type" value="Genomic_DNA"/>
</dbReference>
<dbReference type="RefSeq" id="WP_010965806.1">
    <property type="nucleotide sequence ID" value="NC_003030.1"/>
</dbReference>
<keyword evidence="1" id="KW-0812">Transmembrane</keyword>
<dbReference type="STRING" id="272562.CA_C2511"/>
<evidence type="ECO:0000313" key="2">
    <source>
        <dbReference type="EMBL" id="AAK80465.1"/>
    </source>
</evidence>
<keyword evidence="3" id="KW-1185">Reference proteome</keyword>
<name>Q97G58_CLOAB</name>
<feature type="transmembrane region" description="Helical" evidence="1">
    <location>
        <begin position="78"/>
        <end position="102"/>
    </location>
</feature>
<organism evidence="2 3">
    <name type="scientific">Clostridium acetobutylicum (strain ATCC 824 / DSM 792 / JCM 1419 / IAM 19013 / LMG 5710 / NBRC 13948 / NRRL B-527 / VKM B-1787 / 2291 / W)</name>
    <dbReference type="NCBI Taxonomy" id="272562"/>
    <lineage>
        <taxon>Bacteria</taxon>
        <taxon>Bacillati</taxon>
        <taxon>Bacillota</taxon>
        <taxon>Clostridia</taxon>
        <taxon>Eubacteriales</taxon>
        <taxon>Clostridiaceae</taxon>
        <taxon>Clostridium</taxon>
    </lineage>
</organism>